<dbReference type="PROSITE" id="PS50164">
    <property type="entry name" value="GIY_YIG"/>
    <property type="match status" value="1"/>
</dbReference>
<dbReference type="InterPro" id="IPR000477">
    <property type="entry name" value="RT_dom"/>
</dbReference>
<dbReference type="PANTHER" id="PTHR21301:SF14">
    <property type="match status" value="1"/>
</dbReference>
<evidence type="ECO:0000259" key="1">
    <source>
        <dbReference type="PROSITE" id="PS50164"/>
    </source>
</evidence>
<organism evidence="3">
    <name type="scientific">Xenopus tropicalis</name>
    <name type="common">Western clawed frog</name>
    <name type="synonym">Silurana tropicalis</name>
    <dbReference type="NCBI Taxonomy" id="8364"/>
    <lineage>
        <taxon>Eukaryota</taxon>
        <taxon>Metazoa</taxon>
        <taxon>Chordata</taxon>
        <taxon>Craniata</taxon>
        <taxon>Vertebrata</taxon>
        <taxon>Euteleostomi</taxon>
        <taxon>Amphibia</taxon>
        <taxon>Batrachia</taxon>
        <taxon>Anura</taxon>
        <taxon>Pipoidea</taxon>
        <taxon>Pipidae</taxon>
        <taxon>Xenopodinae</taxon>
        <taxon>Xenopus</taxon>
        <taxon>Silurana</taxon>
    </lineage>
</organism>
<dbReference type="CDD" id="cd10442">
    <property type="entry name" value="GIY-YIG_PLEs"/>
    <property type="match status" value="1"/>
</dbReference>
<dbReference type="Pfam" id="PF26215">
    <property type="entry name" value="HTH_animal"/>
    <property type="match status" value="1"/>
</dbReference>
<sequence length="734" mass="84549">MCLLSKGLSFVPSNTTQPLDILIDIHRFQRTLKLKEHFRVPEQKPTRFKAPSSFEPTNTPKSIEAFTRLMIDETRKIDTQPKFFPNLSRSEREAMESLANNPNIVIRPADKGGSIVIQDYTNYRTEILRQLMDTDTYRQLPKDPTFEFKKQIDSFLRMALTMGILTDDTFNYLRQDFPICPILYTLPKIHKDLTNPPGRPIVSARGSILQPLAIYVDHYLQPLVQSSQSYIKDSGDFLKKVFQVTPLPPNAILATMDVSSLYTVIPTPDGLNIVREVLNQHPDPLRPPVEFLMQLLTFCLTLNYFKFEKSFFLQTSGTSMGSNVAPSFANLYMTHYEKTHILPTYGKYIYTLYRFIDDLFLIWTGTLEQFTQMIGDLNTLPTTIRFTFETSTQHITFLDLSLTLRNSTIITTTYRKETDRNTLLHHTSCHPPHLLRSIPYSQMVRMVRNNSNPLQLGHQLDDLIDRFCERGYNQHDLIGCKTRALNLNQSDLLQGTARSQNSTSDHLTFLTTYTPDKETFIRSIFDHWSVLAKDKTLPPIFRTPPRIAYRRGKSLRDVLVKTDPTHCYQSEQPTTWLNNTKLGCYRCPSCTTCGSLITGPSFNHPHTGKTFYIKHRLTCTSRFIIYFIKCPCGLFYVGKTITTFRDRMANHRSAIRSALDSGKADTPLANHFMTQHHSLASLRSMIIDHVPLPIRGGNREKLLLQLELRWIHRLNTLNPMGLNEMVSYSSFYLP</sequence>
<proteinExistence type="predicted"/>
<protein>
    <recommendedName>
        <fullName evidence="4">Reverse transcriptase domain-containing protein</fullName>
    </recommendedName>
</protein>
<feature type="domain" description="GIY-YIG" evidence="1">
    <location>
        <begin position="621"/>
        <end position="724"/>
    </location>
</feature>
<feature type="domain" description="Reverse transcriptase" evidence="2">
    <location>
        <begin position="167"/>
        <end position="428"/>
    </location>
</feature>
<accession>A0A803J2S1</accession>
<dbReference type="InterPro" id="IPR000305">
    <property type="entry name" value="GIY-YIG_endonuc"/>
</dbReference>
<dbReference type="GeneTree" id="ENSGT00840000129931"/>
<name>A0A803J2S1_XENTR</name>
<evidence type="ECO:0000259" key="2">
    <source>
        <dbReference type="PROSITE" id="PS50878"/>
    </source>
</evidence>
<dbReference type="InParanoid" id="A0A803J2S1"/>
<dbReference type="InterPro" id="IPR058912">
    <property type="entry name" value="HTH_animal"/>
</dbReference>
<dbReference type="PANTHER" id="PTHR21301">
    <property type="entry name" value="REVERSE TRANSCRIPTASE"/>
    <property type="match status" value="1"/>
</dbReference>
<evidence type="ECO:0008006" key="4">
    <source>
        <dbReference type="Google" id="ProtNLM"/>
    </source>
</evidence>
<dbReference type="AlphaFoldDB" id="A0A803J2S1"/>
<dbReference type="PROSITE" id="PS50878">
    <property type="entry name" value="RT_POL"/>
    <property type="match status" value="1"/>
</dbReference>
<reference evidence="3" key="2">
    <citation type="submission" date="2021-03" db="UniProtKB">
        <authorList>
            <consortium name="Ensembl"/>
        </authorList>
    </citation>
    <scope>IDENTIFICATION</scope>
</reference>
<evidence type="ECO:0000313" key="3">
    <source>
        <dbReference type="Ensembl" id="ENSXETP00000102110"/>
    </source>
</evidence>
<dbReference type="Ensembl" id="ENSXETT00000115816">
    <property type="protein sequence ID" value="ENSXETP00000102110"/>
    <property type="gene ID" value="ENSXETG00000042942"/>
</dbReference>
<reference evidence="3" key="1">
    <citation type="journal article" date="2010" name="Science">
        <title>The genome of the Western clawed frog Xenopus tropicalis.</title>
        <authorList>
            <person name="Hellsten U."/>
            <person name="Harland R.M."/>
            <person name="Gilchrist M.J."/>
            <person name="Hendrix D."/>
            <person name="Jurka J."/>
            <person name="Kapitonov V."/>
            <person name="Ovcharenko I."/>
            <person name="Putnam N.H."/>
            <person name="Shu S."/>
            <person name="Taher L."/>
            <person name="Blitz I.L."/>
            <person name="Blumberg B."/>
            <person name="Dichmann D.S."/>
            <person name="Dubchak I."/>
            <person name="Amaya E."/>
            <person name="Detter J.C."/>
            <person name="Fletcher R."/>
            <person name="Gerhard D.S."/>
            <person name="Goodstein D."/>
            <person name="Graves T."/>
            <person name="Grigoriev I.V."/>
            <person name="Grimwood J."/>
            <person name="Kawashima T."/>
            <person name="Lindquist E."/>
            <person name="Lucas S.M."/>
            <person name="Mead P.E."/>
            <person name="Mitros T."/>
            <person name="Ogino H."/>
            <person name="Ohta Y."/>
            <person name="Poliakov A.V."/>
            <person name="Pollet N."/>
            <person name="Robert J."/>
            <person name="Salamov A."/>
            <person name="Sater A.K."/>
            <person name="Schmutz J."/>
            <person name="Terry A."/>
            <person name="Vize P.D."/>
            <person name="Warren W.C."/>
            <person name="Wells D."/>
            <person name="Wills A."/>
            <person name="Wilson R.K."/>
            <person name="Zimmerman L.B."/>
            <person name="Zorn A.M."/>
            <person name="Grainger R."/>
            <person name="Grammer T."/>
            <person name="Khokha M.K."/>
            <person name="Richardson P.M."/>
            <person name="Rokhsar D.S."/>
        </authorList>
    </citation>
    <scope>NUCLEOTIDE SEQUENCE [LARGE SCALE GENOMIC DNA]</scope>
    <source>
        <strain evidence="3">Nigerian</strain>
    </source>
</reference>